<evidence type="ECO:0000313" key="5">
    <source>
        <dbReference type="Proteomes" id="UP000648535"/>
    </source>
</evidence>
<evidence type="ECO:0000256" key="1">
    <source>
        <dbReference type="SAM" id="MobiDB-lite"/>
    </source>
</evidence>
<proteinExistence type="predicted"/>
<protein>
    <recommendedName>
        <fullName evidence="7">DUF3558 domain-containing protein</fullName>
    </recommendedName>
</protein>
<evidence type="ECO:0000256" key="2">
    <source>
        <dbReference type="SAM" id="SignalP"/>
    </source>
</evidence>
<reference evidence="3" key="2">
    <citation type="submission" date="2020-09" db="EMBL/GenBank/DDBJ databases">
        <authorList>
            <person name="Sun Q."/>
            <person name="Ohkuma M."/>
        </authorList>
    </citation>
    <scope>NUCLEOTIDE SEQUENCE</scope>
    <source>
        <strain evidence="3">JCM 1480</strain>
    </source>
</reference>
<sequence>MGHRTNSTVAIGVLLLVTTALAGCAQQGPAGPGSPTATTSAGGQPTATADAATPSPTTSPTPRPTSTITPVPGVDDDAGNLPDSCTGLITAGKWDDSFASAPLNDPSSVGDPAEVPKDALTPVLQPDGKSLYCVWRDPGADTTYLSIRVATVDSAKAYPHLESALQGYDCTLDGYGYRCQKVSKNSQYPVTDGDTYYTRGDVGIHIRQSNVTTSGLLDDVIAHVF</sequence>
<reference evidence="3" key="1">
    <citation type="journal article" date="2014" name="Int. J. Syst. Evol. Microbiol.">
        <title>Complete genome sequence of Corynebacterium casei LMG S-19264T (=DSM 44701T), isolated from a smear-ripened cheese.</title>
        <authorList>
            <consortium name="US DOE Joint Genome Institute (JGI-PGF)"/>
            <person name="Walter F."/>
            <person name="Albersmeier A."/>
            <person name="Kalinowski J."/>
            <person name="Ruckert C."/>
        </authorList>
    </citation>
    <scope>NUCLEOTIDE SEQUENCE</scope>
    <source>
        <strain evidence="3">JCM 1480</strain>
    </source>
</reference>
<dbReference type="EMBL" id="BMOI01000006">
    <property type="protein sequence ID" value="GGK98848.1"/>
    <property type="molecule type" value="Genomic_DNA"/>
</dbReference>
<name>A0A8H9GAU0_9MICO</name>
<evidence type="ECO:0000313" key="4">
    <source>
        <dbReference type="EMBL" id="MBM7803651.1"/>
    </source>
</evidence>
<dbReference type="RefSeq" id="WP_175327875.1">
    <property type="nucleotide sequence ID" value="NZ_BMOI01000006.1"/>
</dbReference>
<feature type="compositionally biased region" description="Low complexity" evidence="1">
    <location>
        <begin position="26"/>
        <end position="56"/>
    </location>
</feature>
<keyword evidence="2" id="KW-0732">Signal</keyword>
<feature type="chain" id="PRO_5034039233" description="DUF3558 domain-containing protein" evidence="2">
    <location>
        <begin position="23"/>
        <end position="225"/>
    </location>
</feature>
<gene>
    <name evidence="3" type="ORF">GCM10009769_16340</name>
    <name evidence="4" type="ORF">JOE58_002902</name>
</gene>
<dbReference type="EMBL" id="JAFBCG010000001">
    <property type="protein sequence ID" value="MBM7803651.1"/>
    <property type="molecule type" value="Genomic_DNA"/>
</dbReference>
<reference evidence="4 6" key="3">
    <citation type="submission" date="2021-01" db="EMBL/GenBank/DDBJ databases">
        <title>Sequencing the genomes of 1000 actinobacteria strains.</title>
        <authorList>
            <person name="Klenk H.-P."/>
        </authorList>
    </citation>
    <scope>NUCLEOTIDE SEQUENCE [LARGE SCALE GENOMIC DNA]</scope>
    <source>
        <strain evidence="4 6">DSM 20542</strain>
    </source>
</reference>
<feature type="region of interest" description="Disordered" evidence="1">
    <location>
        <begin position="26"/>
        <end position="82"/>
    </location>
</feature>
<evidence type="ECO:0008006" key="7">
    <source>
        <dbReference type="Google" id="ProtNLM"/>
    </source>
</evidence>
<dbReference type="PROSITE" id="PS51257">
    <property type="entry name" value="PROKAR_LIPOPROTEIN"/>
    <property type="match status" value="1"/>
</dbReference>
<feature type="signal peptide" evidence="2">
    <location>
        <begin position="1"/>
        <end position="22"/>
    </location>
</feature>
<keyword evidence="6" id="KW-1185">Reference proteome</keyword>
<comment type="caution">
    <text evidence="3">The sequence shown here is derived from an EMBL/GenBank/DDBJ whole genome shotgun (WGS) entry which is preliminary data.</text>
</comment>
<evidence type="ECO:0000313" key="3">
    <source>
        <dbReference type="EMBL" id="GGK98848.1"/>
    </source>
</evidence>
<organism evidence="3 5">
    <name type="scientific">Curtobacterium luteum</name>
    <dbReference type="NCBI Taxonomy" id="33881"/>
    <lineage>
        <taxon>Bacteria</taxon>
        <taxon>Bacillati</taxon>
        <taxon>Actinomycetota</taxon>
        <taxon>Actinomycetes</taxon>
        <taxon>Micrococcales</taxon>
        <taxon>Microbacteriaceae</taxon>
        <taxon>Curtobacterium</taxon>
    </lineage>
</organism>
<evidence type="ECO:0000313" key="6">
    <source>
        <dbReference type="Proteomes" id="UP000746584"/>
    </source>
</evidence>
<dbReference type="AlphaFoldDB" id="A0A8H9GAU0"/>
<dbReference type="Proteomes" id="UP000746584">
    <property type="component" value="Unassembled WGS sequence"/>
</dbReference>
<dbReference type="Proteomes" id="UP000648535">
    <property type="component" value="Unassembled WGS sequence"/>
</dbReference>
<accession>A0A8H9GAU0</accession>